<keyword evidence="3" id="KW-1185">Reference proteome</keyword>
<proteinExistence type="predicted"/>
<name>A0ABS8T4M2_DATST</name>
<evidence type="ECO:0000256" key="1">
    <source>
        <dbReference type="SAM" id="MobiDB-lite"/>
    </source>
</evidence>
<accession>A0ABS8T4M2</accession>
<dbReference type="Proteomes" id="UP000823775">
    <property type="component" value="Unassembled WGS sequence"/>
</dbReference>
<comment type="caution">
    <text evidence="2">The sequence shown here is derived from an EMBL/GenBank/DDBJ whole genome shotgun (WGS) entry which is preliminary data.</text>
</comment>
<feature type="region of interest" description="Disordered" evidence="1">
    <location>
        <begin position="1"/>
        <end position="35"/>
    </location>
</feature>
<reference evidence="2 3" key="1">
    <citation type="journal article" date="2021" name="BMC Genomics">
        <title>Datura genome reveals duplications of psychoactive alkaloid biosynthetic genes and high mutation rate following tissue culture.</title>
        <authorList>
            <person name="Rajewski A."/>
            <person name="Carter-House D."/>
            <person name="Stajich J."/>
            <person name="Litt A."/>
        </authorList>
    </citation>
    <scope>NUCLEOTIDE SEQUENCE [LARGE SCALE GENOMIC DNA]</scope>
    <source>
        <strain evidence="2">AR-01</strain>
    </source>
</reference>
<feature type="compositionally biased region" description="Polar residues" evidence="1">
    <location>
        <begin position="19"/>
        <end position="32"/>
    </location>
</feature>
<evidence type="ECO:0000313" key="2">
    <source>
        <dbReference type="EMBL" id="MCD7465934.1"/>
    </source>
</evidence>
<gene>
    <name evidence="2" type="ORF">HAX54_002153</name>
</gene>
<protein>
    <submittedName>
        <fullName evidence="2">Uncharacterized protein</fullName>
    </submittedName>
</protein>
<sequence>MLERSSTSTPLFKEERMNSQRTSRPRITTQSDPADKGQYYPPLIYEFYASYGAAQKYQKASGPLKSRPYLEKVENMTAQNNTRLTSLIEHMPNMIKRAIDKALAPFHIKIQDLEHRVSELEGIGATDALATLKADISKVKIDVMDGRFRTKFPAPTKEVVGTIETTTTAQSEESEDA</sequence>
<dbReference type="EMBL" id="JACEIK010001097">
    <property type="protein sequence ID" value="MCD7465934.1"/>
    <property type="molecule type" value="Genomic_DNA"/>
</dbReference>
<organism evidence="2 3">
    <name type="scientific">Datura stramonium</name>
    <name type="common">Jimsonweed</name>
    <name type="synonym">Common thornapple</name>
    <dbReference type="NCBI Taxonomy" id="4076"/>
    <lineage>
        <taxon>Eukaryota</taxon>
        <taxon>Viridiplantae</taxon>
        <taxon>Streptophyta</taxon>
        <taxon>Embryophyta</taxon>
        <taxon>Tracheophyta</taxon>
        <taxon>Spermatophyta</taxon>
        <taxon>Magnoliopsida</taxon>
        <taxon>eudicotyledons</taxon>
        <taxon>Gunneridae</taxon>
        <taxon>Pentapetalae</taxon>
        <taxon>asterids</taxon>
        <taxon>lamiids</taxon>
        <taxon>Solanales</taxon>
        <taxon>Solanaceae</taxon>
        <taxon>Solanoideae</taxon>
        <taxon>Datureae</taxon>
        <taxon>Datura</taxon>
    </lineage>
</organism>
<feature type="compositionally biased region" description="Polar residues" evidence="1">
    <location>
        <begin position="1"/>
        <end position="10"/>
    </location>
</feature>
<evidence type="ECO:0000313" key="3">
    <source>
        <dbReference type="Proteomes" id="UP000823775"/>
    </source>
</evidence>